<dbReference type="EMBL" id="JBFXLS010000379">
    <property type="protein sequence ID" value="KAL2810235.1"/>
    <property type="molecule type" value="Genomic_DNA"/>
</dbReference>
<evidence type="ECO:0000313" key="3">
    <source>
        <dbReference type="Proteomes" id="UP001610335"/>
    </source>
</evidence>
<comment type="caution">
    <text evidence="2">The sequence shown here is derived from an EMBL/GenBank/DDBJ whole genome shotgun (WGS) entry which is preliminary data.</text>
</comment>
<keyword evidence="1" id="KW-1133">Transmembrane helix</keyword>
<accession>A0ABR4H458</accession>
<keyword evidence="1" id="KW-0812">Transmembrane</keyword>
<proteinExistence type="predicted"/>
<protein>
    <submittedName>
        <fullName evidence="2">Uncharacterized protein</fullName>
    </submittedName>
</protein>
<organism evidence="2 3">
    <name type="scientific">Aspergillus cavernicola</name>
    <dbReference type="NCBI Taxonomy" id="176166"/>
    <lineage>
        <taxon>Eukaryota</taxon>
        <taxon>Fungi</taxon>
        <taxon>Dikarya</taxon>
        <taxon>Ascomycota</taxon>
        <taxon>Pezizomycotina</taxon>
        <taxon>Eurotiomycetes</taxon>
        <taxon>Eurotiomycetidae</taxon>
        <taxon>Eurotiales</taxon>
        <taxon>Aspergillaceae</taxon>
        <taxon>Aspergillus</taxon>
        <taxon>Aspergillus subgen. Nidulantes</taxon>
    </lineage>
</organism>
<keyword evidence="1" id="KW-0472">Membrane</keyword>
<gene>
    <name evidence="2" type="ORF">BDW59DRAFT_168159</name>
</gene>
<sequence length="49" mass="5384">MAKLEKSIETITAMITIAEKLFALLTVIKTIAIMAKEILEIINPTLPLS</sequence>
<evidence type="ECO:0000256" key="1">
    <source>
        <dbReference type="SAM" id="Phobius"/>
    </source>
</evidence>
<keyword evidence="3" id="KW-1185">Reference proteome</keyword>
<evidence type="ECO:0000313" key="2">
    <source>
        <dbReference type="EMBL" id="KAL2810235.1"/>
    </source>
</evidence>
<reference evidence="2 3" key="1">
    <citation type="submission" date="2024-07" db="EMBL/GenBank/DDBJ databases">
        <title>Section-level genome sequencing and comparative genomics of Aspergillus sections Usti and Cavernicolus.</title>
        <authorList>
            <consortium name="Lawrence Berkeley National Laboratory"/>
            <person name="Nybo J.L."/>
            <person name="Vesth T.C."/>
            <person name="Theobald S."/>
            <person name="Frisvad J.C."/>
            <person name="Larsen T.O."/>
            <person name="Kjaerboelling I."/>
            <person name="Rothschild-Mancinelli K."/>
            <person name="Lyhne E.K."/>
            <person name="Kogle M.E."/>
            <person name="Barry K."/>
            <person name="Clum A."/>
            <person name="Na H."/>
            <person name="Ledsgaard L."/>
            <person name="Lin J."/>
            <person name="Lipzen A."/>
            <person name="Kuo A."/>
            <person name="Riley R."/>
            <person name="Mondo S."/>
            <person name="LaButti K."/>
            <person name="Haridas S."/>
            <person name="Pangalinan J."/>
            <person name="Salamov A.A."/>
            <person name="Simmons B.A."/>
            <person name="Magnuson J.K."/>
            <person name="Chen J."/>
            <person name="Drula E."/>
            <person name="Henrissat B."/>
            <person name="Wiebenga A."/>
            <person name="Lubbers R.J."/>
            <person name="Gomes A.C."/>
            <person name="Makela M.R."/>
            <person name="Stajich J."/>
            <person name="Grigoriev I.V."/>
            <person name="Mortensen U.H."/>
            <person name="De vries R.P."/>
            <person name="Baker S.E."/>
            <person name="Andersen M.R."/>
        </authorList>
    </citation>
    <scope>NUCLEOTIDE SEQUENCE [LARGE SCALE GENOMIC DNA]</scope>
    <source>
        <strain evidence="2 3">CBS 600.67</strain>
    </source>
</reference>
<dbReference type="Proteomes" id="UP001610335">
    <property type="component" value="Unassembled WGS sequence"/>
</dbReference>
<name>A0ABR4H458_9EURO</name>
<feature type="transmembrane region" description="Helical" evidence="1">
    <location>
        <begin position="21"/>
        <end position="39"/>
    </location>
</feature>